<proteinExistence type="predicted"/>
<name>A0A9N7YNC7_PLEPL</name>
<comment type="caution">
    <text evidence="1">The sequence shown here is derived from an EMBL/GenBank/DDBJ whole genome shotgun (WGS) entry which is preliminary data.</text>
</comment>
<dbReference type="AlphaFoldDB" id="A0A9N7YNC7"/>
<reference evidence="1" key="1">
    <citation type="submission" date="2020-03" db="EMBL/GenBank/DDBJ databases">
        <authorList>
            <person name="Weist P."/>
        </authorList>
    </citation>
    <scope>NUCLEOTIDE SEQUENCE</scope>
</reference>
<evidence type="ECO:0000313" key="2">
    <source>
        <dbReference type="Proteomes" id="UP001153269"/>
    </source>
</evidence>
<organism evidence="1 2">
    <name type="scientific">Pleuronectes platessa</name>
    <name type="common">European plaice</name>
    <dbReference type="NCBI Taxonomy" id="8262"/>
    <lineage>
        <taxon>Eukaryota</taxon>
        <taxon>Metazoa</taxon>
        <taxon>Chordata</taxon>
        <taxon>Craniata</taxon>
        <taxon>Vertebrata</taxon>
        <taxon>Euteleostomi</taxon>
        <taxon>Actinopterygii</taxon>
        <taxon>Neopterygii</taxon>
        <taxon>Teleostei</taxon>
        <taxon>Neoteleostei</taxon>
        <taxon>Acanthomorphata</taxon>
        <taxon>Carangaria</taxon>
        <taxon>Pleuronectiformes</taxon>
        <taxon>Pleuronectoidei</taxon>
        <taxon>Pleuronectidae</taxon>
        <taxon>Pleuronectes</taxon>
    </lineage>
</organism>
<sequence>MVTINYSNKNIRNKNPSLPVNYCVGFVLQIKSKPLYSSFTLHLRGIFHLVHCPRGSSQCKQTRDGGAKTQTVWCNPEFMHLQDCEEDTEPCVPGGGKSSRTQISHGRPSCCGNINTERGAERQESLKKEKKGSSLLIWLRQRRNESSCGAPLNDFPFPHRCEGQLR</sequence>
<accession>A0A9N7YNC7</accession>
<evidence type="ECO:0000313" key="1">
    <source>
        <dbReference type="EMBL" id="CAB1438188.1"/>
    </source>
</evidence>
<dbReference type="EMBL" id="CADEAL010002113">
    <property type="protein sequence ID" value="CAB1438188.1"/>
    <property type="molecule type" value="Genomic_DNA"/>
</dbReference>
<gene>
    <name evidence="1" type="ORF">PLEPLA_LOCUS26142</name>
</gene>
<dbReference type="Proteomes" id="UP001153269">
    <property type="component" value="Unassembled WGS sequence"/>
</dbReference>
<keyword evidence="2" id="KW-1185">Reference proteome</keyword>
<protein>
    <submittedName>
        <fullName evidence="1">Uncharacterized protein</fullName>
    </submittedName>
</protein>